<evidence type="ECO:0000313" key="2">
    <source>
        <dbReference type="EMBL" id="CAK9014700.1"/>
    </source>
</evidence>
<feature type="region of interest" description="Disordered" evidence="1">
    <location>
        <begin position="11"/>
        <end position="31"/>
    </location>
</feature>
<dbReference type="InterPro" id="IPR025638">
    <property type="entry name" value="DUF4336"/>
</dbReference>
<evidence type="ECO:0000313" key="3">
    <source>
        <dbReference type="Proteomes" id="UP001642484"/>
    </source>
</evidence>
<evidence type="ECO:0000256" key="1">
    <source>
        <dbReference type="SAM" id="MobiDB-lite"/>
    </source>
</evidence>
<sequence length="394" mass="42850">MTSPVGNPWLLTGASQLPHPAPPCRPRGAPSRVARGALSELPRRGTLAAVAVGVGATLAADGVLRATQRGYAAAGPVLWPPRLTRETLRKELVEGQIWGLEQVIAFFTVSANIRMLVVRLSDGKLWVCGPIAPTQECLQLLDSLGPVGHLVVPGSALEHKSSLSDFSRRYPKASVWVSPGASGALGDPPLGRVDGVLGEGTPPWATEIDFKVFYVAPPETAGTYAETAFFHKKTQTLLLTDAVLKVPDAAPEILASYGYDGEPRQLSDKEWYYKFLAFNFLELRGQDQEDFQALAKAKGVVSPILRFTLYPICQAQAQRWVTAVAQWPFRRAVAGHLASPFPLTPQDFLDAFGFLRGKPSSWEPQRPQLVNLQKAAESLDGPEALQSSIWTPWR</sequence>
<dbReference type="PANTHER" id="PTHR33835:SF2">
    <property type="entry name" value="LYSINE-TRNA LIGASE"/>
    <property type="match status" value="1"/>
</dbReference>
<proteinExistence type="predicted"/>
<reference evidence="2 3" key="1">
    <citation type="submission" date="2024-02" db="EMBL/GenBank/DDBJ databases">
        <authorList>
            <person name="Chen Y."/>
            <person name="Shah S."/>
            <person name="Dougan E. K."/>
            <person name="Thang M."/>
            <person name="Chan C."/>
        </authorList>
    </citation>
    <scope>NUCLEOTIDE SEQUENCE [LARGE SCALE GENOMIC DNA]</scope>
</reference>
<gene>
    <name evidence="2" type="ORF">CCMP2556_LOCUS11798</name>
</gene>
<dbReference type="Pfam" id="PF14234">
    <property type="entry name" value="DUF4336"/>
    <property type="match status" value="2"/>
</dbReference>
<organism evidence="2 3">
    <name type="scientific">Durusdinium trenchii</name>
    <dbReference type="NCBI Taxonomy" id="1381693"/>
    <lineage>
        <taxon>Eukaryota</taxon>
        <taxon>Sar</taxon>
        <taxon>Alveolata</taxon>
        <taxon>Dinophyceae</taxon>
        <taxon>Suessiales</taxon>
        <taxon>Symbiodiniaceae</taxon>
        <taxon>Durusdinium</taxon>
    </lineage>
</organism>
<accession>A0ABP0JJU0</accession>
<comment type="caution">
    <text evidence="2">The sequence shown here is derived from an EMBL/GenBank/DDBJ whole genome shotgun (WGS) entry which is preliminary data.</text>
</comment>
<dbReference type="PANTHER" id="PTHR33835">
    <property type="entry name" value="YALI0C07656P"/>
    <property type="match status" value="1"/>
</dbReference>
<keyword evidence="3" id="KW-1185">Reference proteome</keyword>
<evidence type="ECO:0008006" key="4">
    <source>
        <dbReference type="Google" id="ProtNLM"/>
    </source>
</evidence>
<dbReference type="EMBL" id="CAXAMN010005592">
    <property type="protein sequence ID" value="CAK9014700.1"/>
    <property type="molecule type" value="Genomic_DNA"/>
</dbReference>
<protein>
    <recommendedName>
        <fullName evidence="4">DUF4336 domain-containing protein</fullName>
    </recommendedName>
</protein>
<name>A0ABP0JJU0_9DINO</name>
<dbReference type="Proteomes" id="UP001642484">
    <property type="component" value="Unassembled WGS sequence"/>
</dbReference>